<dbReference type="OrthoDB" id="10499869at2759"/>
<dbReference type="Proteomes" id="UP000655225">
    <property type="component" value="Unassembled WGS sequence"/>
</dbReference>
<sequence length="110" mass="12514">MGERPRLTEELEALRSSDEPTMARSGSELSEPEAEAETLRFLVDLFCQCTMGNPTDRPTAEHLYDILRARPNFVASNVGSCNILLAFFPWSQDPERISAKSDHREIFRQL</sequence>
<reference evidence="2 3" key="1">
    <citation type="submission" date="2020-04" db="EMBL/GenBank/DDBJ databases">
        <title>Plant Genome Project.</title>
        <authorList>
            <person name="Zhang R.-G."/>
        </authorList>
    </citation>
    <scope>NUCLEOTIDE SEQUENCE [LARGE SCALE GENOMIC DNA]</scope>
    <source>
        <strain evidence="2">YNK0</strain>
        <tissue evidence="2">Leaf</tissue>
    </source>
</reference>
<evidence type="ECO:0000256" key="1">
    <source>
        <dbReference type="SAM" id="MobiDB-lite"/>
    </source>
</evidence>
<comment type="caution">
    <text evidence="2">The sequence shown here is derived from an EMBL/GenBank/DDBJ whole genome shotgun (WGS) entry which is preliminary data.</text>
</comment>
<protein>
    <submittedName>
        <fullName evidence="2">Uncharacterized protein</fullName>
    </submittedName>
</protein>
<feature type="compositionally biased region" description="Basic and acidic residues" evidence="1">
    <location>
        <begin position="1"/>
        <end position="18"/>
    </location>
</feature>
<feature type="region of interest" description="Disordered" evidence="1">
    <location>
        <begin position="1"/>
        <end position="33"/>
    </location>
</feature>
<accession>A0A834Z9L4</accession>
<gene>
    <name evidence="2" type="ORF">HHK36_012702</name>
</gene>
<dbReference type="EMBL" id="JABCRI010000008">
    <property type="protein sequence ID" value="KAF8401756.1"/>
    <property type="molecule type" value="Genomic_DNA"/>
</dbReference>
<organism evidence="2 3">
    <name type="scientific">Tetracentron sinense</name>
    <name type="common">Spur-leaf</name>
    <dbReference type="NCBI Taxonomy" id="13715"/>
    <lineage>
        <taxon>Eukaryota</taxon>
        <taxon>Viridiplantae</taxon>
        <taxon>Streptophyta</taxon>
        <taxon>Embryophyta</taxon>
        <taxon>Tracheophyta</taxon>
        <taxon>Spermatophyta</taxon>
        <taxon>Magnoliopsida</taxon>
        <taxon>Trochodendrales</taxon>
        <taxon>Trochodendraceae</taxon>
        <taxon>Tetracentron</taxon>
    </lineage>
</organism>
<proteinExistence type="predicted"/>
<keyword evidence="3" id="KW-1185">Reference proteome</keyword>
<evidence type="ECO:0000313" key="3">
    <source>
        <dbReference type="Proteomes" id="UP000655225"/>
    </source>
</evidence>
<name>A0A834Z9L4_TETSI</name>
<evidence type="ECO:0000313" key="2">
    <source>
        <dbReference type="EMBL" id="KAF8401756.1"/>
    </source>
</evidence>
<dbReference type="AlphaFoldDB" id="A0A834Z9L4"/>